<evidence type="ECO:0000313" key="4">
    <source>
        <dbReference type="Proteomes" id="UP000646911"/>
    </source>
</evidence>
<evidence type="ECO:0000313" key="3">
    <source>
        <dbReference type="EMBL" id="MBC3908015.1"/>
    </source>
</evidence>
<dbReference type="PANTHER" id="PTHR30590:SF3">
    <property type="entry name" value="HYPOTHETICAL MEMBRANE SPANNING PROTEIN"/>
    <property type="match status" value="1"/>
</dbReference>
<reference evidence="3 4" key="1">
    <citation type="submission" date="2020-08" db="EMBL/GenBank/DDBJ databases">
        <title>Novel species isolated from subtropical streams in China.</title>
        <authorList>
            <person name="Lu H."/>
        </authorList>
    </citation>
    <scope>NUCLEOTIDE SEQUENCE [LARGE SCALE GENOMIC DNA]</scope>
    <source>
        <strain evidence="3 4">NL8W</strain>
    </source>
</reference>
<keyword evidence="4" id="KW-1185">Reference proteome</keyword>
<sequence>MKTQTSPRLEGLDLARCLALVGMVLVNFRLAMGVEHGKPTWLAHAFEALQGRSAALFVVLAGMGFAMGLRRLARSEAIALTLRRSIFLVTLGMLNFLVFPADIIHYYGVYFLVGVVLLPLGSRALLGCMAGIVVAFPLLSFFLDYNQGWNWTTLEYAGFWTLPGFLRHLLFNGFHPALPWVAFLLWGMFLARTALHNTRTQVAMVVGGAACAFLAHWLSAEAIALWPAYADLFGVSPMPPMPLYMLAGAGVATSIIGLCLVIVARWGQFAGLRLLLPAGRMTLTLYIAHIFIGMGVLEAMGWLTGQGLVQVAVAATTYCLLALTFACVWTKFFEHGPLEWLMRRLTR</sequence>
<feature type="transmembrane region" description="Helical" evidence="1">
    <location>
        <begin position="202"/>
        <end position="229"/>
    </location>
</feature>
<feature type="transmembrane region" description="Helical" evidence="1">
    <location>
        <begin position="309"/>
        <end position="333"/>
    </location>
</feature>
<feature type="transmembrane region" description="Helical" evidence="1">
    <location>
        <begin position="54"/>
        <end position="73"/>
    </location>
</feature>
<keyword evidence="1" id="KW-0812">Transmembrane</keyword>
<gene>
    <name evidence="3" type="ORF">H8L47_10585</name>
</gene>
<dbReference type="InterPro" id="IPR007349">
    <property type="entry name" value="DUF418"/>
</dbReference>
<feature type="transmembrane region" description="Helical" evidence="1">
    <location>
        <begin position="85"/>
        <end position="108"/>
    </location>
</feature>
<proteinExistence type="predicted"/>
<keyword evidence="1" id="KW-1133">Transmembrane helix</keyword>
<feature type="transmembrane region" description="Helical" evidence="1">
    <location>
        <begin position="12"/>
        <end position="34"/>
    </location>
</feature>
<dbReference type="Proteomes" id="UP000646911">
    <property type="component" value="Unassembled WGS sequence"/>
</dbReference>
<feature type="transmembrane region" description="Helical" evidence="1">
    <location>
        <begin position="177"/>
        <end position="195"/>
    </location>
</feature>
<evidence type="ECO:0000256" key="1">
    <source>
        <dbReference type="SAM" id="Phobius"/>
    </source>
</evidence>
<dbReference type="RefSeq" id="WP_186953569.1">
    <property type="nucleotide sequence ID" value="NZ_JACOFX010000004.1"/>
</dbReference>
<dbReference type="EMBL" id="JACOFX010000004">
    <property type="protein sequence ID" value="MBC3908015.1"/>
    <property type="molecule type" value="Genomic_DNA"/>
</dbReference>
<feature type="transmembrane region" description="Helical" evidence="1">
    <location>
        <begin position="120"/>
        <end position="142"/>
    </location>
</feature>
<keyword evidence="1" id="KW-0472">Membrane</keyword>
<organism evidence="3 4">
    <name type="scientific">Undibacterium umbellatum</name>
    <dbReference type="NCBI Taxonomy" id="2762300"/>
    <lineage>
        <taxon>Bacteria</taxon>
        <taxon>Pseudomonadati</taxon>
        <taxon>Pseudomonadota</taxon>
        <taxon>Betaproteobacteria</taxon>
        <taxon>Burkholderiales</taxon>
        <taxon>Oxalobacteraceae</taxon>
        <taxon>Undibacterium</taxon>
    </lineage>
</organism>
<evidence type="ECO:0000259" key="2">
    <source>
        <dbReference type="Pfam" id="PF04235"/>
    </source>
</evidence>
<dbReference type="PANTHER" id="PTHR30590">
    <property type="entry name" value="INNER MEMBRANE PROTEIN"/>
    <property type="match status" value="1"/>
</dbReference>
<feature type="transmembrane region" description="Helical" evidence="1">
    <location>
        <begin position="241"/>
        <end position="263"/>
    </location>
</feature>
<comment type="caution">
    <text evidence="3">The sequence shown here is derived from an EMBL/GenBank/DDBJ whole genome shotgun (WGS) entry which is preliminary data.</text>
</comment>
<feature type="domain" description="DUF418" evidence="2">
    <location>
        <begin position="190"/>
        <end position="346"/>
    </location>
</feature>
<accession>A0ABR6Z8D3</accession>
<dbReference type="InterPro" id="IPR052529">
    <property type="entry name" value="Bact_Transport_Assoc"/>
</dbReference>
<dbReference type="Pfam" id="PF04235">
    <property type="entry name" value="DUF418"/>
    <property type="match status" value="1"/>
</dbReference>
<name>A0ABR6Z8D3_9BURK</name>
<protein>
    <submittedName>
        <fullName evidence="3">DUF418 domain-containing protein</fullName>
    </submittedName>
</protein>